<reference evidence="1" key="1">
    <citation type="submission" date="2022-05" db="EMBL/GenBank/DDBJ databases">
        <title>The Musa troglodytarum L. genome provides insights into the mechanism of non-climacteric behaviour and enrichment of carotenoids.</title>
        <authorList>
            <person name="Wang J."/>
        </authorList>
    </citation>
    <scope>NUCLEOTIDE SEQUENCE</scope>
    <source>
        <tissue evidence="1">Leaf</tissue>
    </source>
</reference>
<name>A0A9E7I1E8_9LILI</name>
<organism evidence="1 2">
    <name type="scientific">Musa troglodytarum</name>
    <name type="common">fe'i banana</name>
    <dbReference type="NCBI Taxonomy" id="320322"/>
    <lineage>
        <taxon>Eukaryota</taxon>
        <taxon>Viridiplantae</taxon>
        <taxon>Streptophyta</taxon>
        <taxon>Embryophyta</taxon>
        <taxon>Tracheophyta</taxon>
        <taxon>Spermatophyta</taxon>
        <taxon>Magnoliopsida</taxon>
        <taxon>Liliopsida</taxon>
        <taxon>Zingiberales</taxon>
        <taxon>Musaceae</taxon>
        <taxon>Musa</taxon>
    </lineage>
</organism>
<accession>A0A9E7I1E8</accession>
<gene>
    <name evidence="1" type="ORF">MUK42_14086</name>
</gene>
<keyword evidence="2" id="KW-1185">Reference proteome</keyword>
<evidence type="ECO:0000313" key="1">
    <source>
        <dbReference type="EMBL" id="URE40843.1"/>
    </source>
</evidence>
<dbReference type="Proteomes" id="UP001055439">
    <property type="component" value="Chromosome 8"/>
</dbReference>
<dbReference type="AlphaFoldDB" id="A0A9E7I1E8"/>
<proteinExistence type="predicted"/>
<protein>
    <submittedName>
        <fullName evidence="1">Uncharacterized protein</fullName>
    </submittedName>
</protein>
<sequence length="248" mass="27831">MVDLGYQFLQEVAGESLQMHVRQPNPHVHPSRFTRALHEVRNLRKWSGQGSHIDCFPEPEINAVVWGLCPVRHHRQLRQWWESHLGGGIEGRQILHHIAVSHCLLCRPDLSDHSGQACLLKLSTGACNGGEDIGIACEAFRQRRTHPGPCIYCKLETHHSVLRHHVEGRAGRATGAACSFALKPAHHGSAHRERPQHQVLVPCAVHPRQLQLPTGNDAVRRHCLFDQLMQMIESHEPSHLACSIGSLR</sequence>
<dbReference type="EMBL" id="CP097510">
    <property type="protein sequence ID" value="URE40843.1"/>
    <property type="molecule type" value="Genomic_DNA"/>
</dbReference>
<evidence type="ECO:0000313" key="2">
    <source>
        <dbReference type="Proteomes" id="UP001055439"/>
    </source>
</evidence>